<accession>A0ABZ2TES8</accession>
<dbReference type="InterPro" id="IPR016181">
    <property type="entry name" value="Acyl_CoA_acyltransferase"/>
</dbReference>
<proteinExistence type="predicted"/>
<dbReference type="EMBL" id="CP146606">
    <property type="protein sequence ID" value="WYK18222.1"/>
    <property type="molecule type" value="Genomic_DNA"/>
</dbReference>
<gene>
    <name evidence="4" type="ORF">RZS32_017885</name>
</gene>
<dbReference type="InterPro" id="IPR000182">
    <property type="entry name" value="GNAT_dom"/>
</dbReference>
<name>A0ABZ2TES8_9RHOB</name>
<evidence type="ECO:0000313" key="4">
    <source>
        <dbReference type="EMBL" id="WYK18222.1"/>
    </source>
</evidence>
<keyword evidence="2 4" id="KW-0012">Acyltransferase</keyword>
<organism evidence="4 5">
    <name type="scientific">Roseovarius rhodophyticola</name>
    <dbReference type="NCBI Taxonomy" id="3080827"/>
    <lineage>
        <taxon>Bacteria</taxon>
        <taxon>Pseudomonadati</taxon>
        <taxon>Pseudomonadota</taxon>
        <taxon>Alphaproteobacteria</taxon>
        <taxon>Rhodobacterales</taxon>
        <taxon>Roseobacteraceae</taxon>
        <taxon>Roseovarius</taxon>
    </lineage>
</organism>
<evidence type="ECO:0000256" key="1">
    <source>
        <dbReference type="ARBA" id="ARBA00022679"/>
    </source>
</evidence>
<dbReference type="Proteomes" id="UP001281305">
    <property type="component" value="Chromosome"/>
</dbReference>
<dbReference type="EC" id="2.3.1.-" evidence="4"/>
<sequence length="151" mass="16653">MTITLRKPSLDELPALSLLCQRSKAHWGYDAAFMKACEAELTLSDDALDQPIMLAETGDEIAGVAQLDWEGSDMDLDRLYIDPPFIGQGVGRVLFDWCVTTAKSMDAARLLIDAEPSAVKFYEKMGAVQIGMRPSGSIPGRFLPQLEFVLR</sequence>
<feature type="domain" description="N-acetyltransferase" evidence="3">
    <location>
        <begin position="3"/>
        <end position="151"/>
    </location>
</feature>
<dbReference type="RefSeq" id="WP_317054904.1">
    <property type="nucleotide sequence ID" value="NZ_CP146606.1"/>
</dbReference>
<reference evidence="4 5" key="1">
    <citation type="submission" date="2024-02" db="EMBL/GenBank/DDBJ databases">
        <title>Roseovarius strain W115 nov., isolated from a marine algae.</title>
        <authorList>
            <person name="Lee M.W."/>
            <person name="Lee J.K."/>
            <person name="Kim J.M."/>
            <person name="Choi D.G."/>
            <person name="Baek J.H."/>
            <person name="Bayburt H."/>
            <person name="Jung J.J."/>
            <person name="Han D.M."/>
            <person name="Jeon C.O."/>
        </authorList>
    </citation>
    <scope>NUCLEOTIDE SEQUENCE [LARGE SCALE GENOMIC DNA]</scope>
    <source>
        <strain evidence="4 5">W115</strain>
    </source>
</reference>
<evidence type="ECO:0000259" key="3">
    <source>
        <dbReference type="PROSITE" id="PS51186"/>
    </source>
</evidence>
<protein>
    <submittedName>
        <fullName evidence="4">GNAT family N-acetyltransferase</fullName>
        <ecNumber evidence="4">2.3.1.-</ecNumber>
    </submittedName>
</protein>
<keyword evidence="1 4" id="KW-0808">Transferase</keyword>
<evidence type="ECO:0000313" key="5">
    <source>
        <dbReference type="Proteomes" id="UP001281305"/>
    </source>
</evidence>
<dbReference type="CDD" id="cd04301">
    <property type="entry name" value="NAT_SF"/>
    <property type="match status" value="1"/>
</dbReference>
<dbReference type="Gene3D" id="3.40.630.30">
    <property type="match status" value="1"/>
</dbReference>
<dbReference type="PANTHER" id="PTHR43877">
    <property type="entry name" value="AMINOALKYLPHOSPHONATE N-ACETYLTRANSFERASE-RELATED-RELATED"/>
    <property type="match status" value="1"/>
</dbReference>
<dbReference type="SUPFAM" id="SSF55729">
    <property type="entry name" value="Acyl-CoA N-acyltransferases (Nat)"/>
    <property type="match status" value="1"/>
</dbReference>
<keyword evidence="5" id="KW-1185">Reference proteome</keyword>
<evidence type="ECO:0000256" key="2">
    <source>
        <dbReference type="ARBA" id="ARBA00023315"/>
    </source>
</evidence>
<dbReference type="Pfam" id="PF13673">
    <property type="entry name" value="Acetyltransf_10"/>
    <property type="match status" value="1"/>
</dbReference>
<dbReference type="GO" id="GO:0016746">
    <property type="term" value="F:acyltransferase activity"/>
    <property type="evidence" value="ECO:0007669"/>
    <property type="project" value="UniProtKB-KW"/>
</dbReference>
<dbReference type="InterPro" id="IPR050832">
    <property type="entry name" value="Bact_Acetyltransf"/>
</dbReference>
<dbReference type="PROSITE" id="PS51186">
    <property type="entry name" value="GNAT"/>
    <property type="match status" value="1"/>
</dbReference>